<evidence type="ECO:0000313" key="38">
    <source>
        <dbReference type="Proteomes" id="UP000694395"/>
    </source>
</evidence>
<dbReference type="FunFam" id="2.60.220.50:FF:000001">
    <property type="entry name" value="Adhesion G protein-coupled receptor L2"/>
    <property type="match status" value="1"/>
</dbReference>
<evidence type="ECO:0000256" key="10">
    <source>
        <dbReference type="ARBA" id="ARBA00022737"/>
    </source>
</evidence>
<evidence type="ECO:0000256" key="22">
    <source>
        <dbReference type="ARBA" id="ARBA00034104"/>
    </source>
</evidence>
<evidence type="ECO:0000256" key="12">
    <source>
        <dbReference type="ARBA" id="ARBA00022989"/>
    </source>
</evidence>
<keyword evidence="19" id="KW-0807">Transducer</keyword>
<feature type="region of interest" description="Disordered" evidence="29">
    <location>
        <begin position="1320"/>
        <end position="1355"/>
    </location>
</feature>
<evidence type="ECO:0000256" key="19">
    <source>
        <dbReference type="ARBA" id="ARBA00023224"/>
    </source>
</evidence>
<feature type="transmembrane region" description="Helical" evidence="30">
    <location>
        <begin position="918"/>
        <end position="940"/>
    </location>
</feature>
<keyword evidence="5" id="KW-0597">Phosphoprotein</keyword>
<feature type="compositionally biased region" description="Low complexity" evidence="29">
    <location>
        <begin position="410"/>
        <end position="435"/>
    </location>
</feature>
<dbReference type="FunFam" id="1.25.40.610:FF:000003">
    <property type="entry name" value="adhesion G protein-coupled receptor L3"/>
    <property type="match status" value="1"/>
</dbReference>
<dbReference type="Pfam" id="PF02354">
    <property type="entry name" value="Latrophilin"/>
    <property type="match status" value="2"/>
</dbReference>
<dbReference type="InterPro" id="IPR017983">
    <property type="entry name" value="GPCR_2_secretin-like_CS"/>
</dbReference>
<feature type="transmembrane region" description="Helical" evidence="30">
    <location>
        <begin position="961"/>
        <end position="981"/>
    </location>
</feature>
<dbReference type="InterPro" id="IPR017981">
    <property type="entry name" value="GPCR_2-like_7TM"/>
</dbReference>
<keyword evidence="21" id="KW-0966">Cell projection</keyword>
<feature type="region of interest" description="Disordered" evidence="29">
    <location>
        <begin position="410"/>
        <end position="470"/>
    </location>
</feature>
<dbReference type="GO" id="GO:0098742">
    <property type="term" value="P:cell-cell adhesion via plasma-membrane adhesion molecules"/>
    <property type="evidence" value="ECO:0007669"/>
    <property type="project" value="UniProtKB-ARBA"/>
</dbReference>
<reference evidence="37" key="2">
    <citation type="submission" date="2025-08" db="UniProtKB">
        <authorList>
            <consortium name="Ensembl"/>
        </authorList>
    </citation>
    <scope>IDENTIFICATION</scope>
</reference>
<keyword evidence="10" id="KW-0677">Repeat</keyword>
<dbReference type="Pfam" id="PF01825">
    <property type="entry name" value="GPS"/>
    <property type="match status" value="1"/>
</dbReference>
<dbReference type="CDD" id="cd22846">
    <property type="entry name" value="Gal_Rha_Lectin_LPHN3"/>
    <property type="match status" value="1"/>
</dbReference>
<keyword evidence="6 30" id="KW-0812">Transmembrane</keyword>
<evidence type="ECO:0000256" key="16">
    <source>
        <dbReference type="ARBA" id="ARBA00023157"/>
    </source>
</evidence>
<dbReference type="InterPro" id="IPR003924">
    <property type="entry name" value="GPCR_2_latrophilin"/>
</dbReference>
<keyword evidence="4" id="KW-1003">Cell membrane</keyword>
<dbReference type="SMART" id="SM00008">
    <property type="entry name" value="HormR"/>
    <property type="match status" value="1"/>
</dbReference>
<dbReference type="Ensembl" id="ENSOMYT00000104537.2">
    <property type="protein sequence ID" value="ENSOMYP00000096218.2"/>
    <property type="gene ID" value="ENSOMYG00000034945.2"/>
</dbReference>
<comment type="subunit">
    <text evidence="26">Interacts (via PDZ-binding motif) with SHANK3. Interacts (via PDZ-binding motif) with DLG4.</text>
</comment>
<evidence type="ECO:0000256" key="7">
    <source>
        <dbReference type="ARBA" id="ARBA00022723"/>
    </source>
</evidence>
<feature type="compositionally biased region" description="Polar residues" evidence="29">
    <location>
        <begin position="1411"/>
        <end position="1420"/>
    </location>
</feature>
<keyword evidence="14" id="KW-0297">G-protein coupled receptor</keyword>
<sequence>TWPPPSCLLTLFSLYVPTAFSRAPIPMAVVRRELSCESYPIELRCPGTDVIMIESANYGRTDDKICDADPAQMENTRCYLPDAYKIMSQRCNNRTQCAVVAGPDVFPDPCPGTYKYLEVQYECVPYIFLCPGLLRGVYQSEHLFESDHQSGAWCKDPLQASDKIYYMPWTPYRTDTLTEYSSKEDFIAGRPTTTYKLPHRVDGTGFVVYDGALFFNKERTRNIVKFDLRTRIKSGEAIIANANYHDTSPYRWGGKSDIDLAVDENGLWVIYATEQNNGRIVISQLNPYTLRVEGTWDTAYDKRSASNSFMICGILYVVKSVYEDDDNEATGNKIDYIYNTELSKDGFLDIPFPNSYQYIAAVDYNPRDNLLYVWNNYHVVKYSLDFGALDESSSSVIVFMDTTTTRTTTRPATVSMTTTPTTSSTTTTRASATTPVAQRPRTISTTLPPPLPPAEGNIPEGNTRSSPSSKLPNVGIEYCNPMIMSDVSWPKTRQGLVTRQPCPTGTIGVAMYLCMGPEGYWDPQGPDLSNCTSPWVNVITQKLKAGETAAIIARELSEQTKSNLQAGDITYTVKAMGQLVDLLDVQLRNLTPGGKDSAARSLNKLQKRERSCRFYVQAMVETVNNLLQPQAQSAWRDLSTGEQLRAATMLLDTVEQGAFVLADNLLKTDIVQENTDNIQLEVARMSTEGNLPDLKFPQSGGHGNSISLSSSTLKQHGRNGEIRMAFVLYKHIGAYLSTENASMKLGREAMATNYSVIVNSPVITAAINKENNKVYLSEPVIFTLKHLQQSKESFNPNCSFWSYSKRTMTGYWSTQDCRLLGTNRTHTTCSCTHLTNFAVLMAHVEVKNTDPVHDLLLDVITWVGILLSLVCLLISLFTFCFFRGLQSDRNTIHKNLCISLFIAESLFLVGINRADQPIACAVFAALLHFFFLAAFTWMFLEGVQLYIMLVEVFESEHSRKRYFYLVGYGVPALIVAVSAAVDYRSYGTDRVCWLRLDTYFIWSFIGPATLIIMLNVIFLGIALYKMFHHTAILKPDSGCLDNINYEDYEPEIKSWVIGAIALLCLLGLTWAFGLMYVNESTVIMAYLFTIFNSLQGMFIFIFHCVLQKKVRKEYGKCLRTHCCSGKSVESSIGSGKSSASRPPGRYSTGSQSRIRRMWNDTVRKQSESSFITGDINSSASLNRVPYRETKGILNNARDTSVMDTLPLNGNHGYSIASADYMSDCVQIIDRGYNHKETTLEKKILKELTSNYIPSYLNNHDRSAEQNRNLMNKLVNNMSNGGKDVGLGGMGMNVGLDLDEHSSFPPHLHDEGLGLELIREESNPPLPHHHHPAFSSATTTSSSSRRRIPQENSESFFPLLTNEHTLDVEDSLYTSMPVLAGLPDTTDTEGHPEGGKSPEASQDDVYYKSMPNLGSRNQLHSYYQLGRGSSDGFIVPPNKEDLSPEESPQEPSHLVTSL</sequence>
<dbReference type="GO" id="GO:0005509">
    <property type="term" value="F:calcium ion binding"/>
    <property type="evidence" value="ECO:0007669"/>
    <property type="project" value="UniProtKB-ARBA"/>
</dbReference>
<feature type="chain" id="PRO_5035440511" description="Adhesion G protein-coupled receptor L3" evidence="31">
    <location>
        <begin position="22"/>
        <end position="1457"/>
    </location>
</feature>
<evidence type="ECO:0000256" key="26">
    <source>
        <dbReference type="ARBA" id="ARBA00093488"/>
    </source>
</evidence>
<evidence type="ECO:0000259" key="36">
    <source>
        <dbReference type="PROSITE" id="PS51132"/>
    </source>
</evidence>
<feature type="transmembrane region" description="Helical" evidence="30">
    <location>
        <begin position="1001"/>
        <end position="1024"/>
    </location>
</feature>
<accession>A0A8C7UEA7</accession>
<feature type="transmembrane region" description="Helical" evidence="30">
    <location>
        <begin position="894"/>
        <end position="912"/>
    </location>
</feature>
<dbReference type="GO" id="GO:0045211">
    <property type="term" value="C:postsynaptic membrane"/>
    <property type="evidence" value="ECO:0007669"/>
    <property type="project" value="UniProtKB-SubCell"/>
</dbReference>
<dbReference type="PANTHER" id="PTHR12011:SF60">
    <property type="entry name" value="ADHESION G PROTEIN-COUPLED RECEPTOR L3"/>
    <property type="match status" value="1"/>
</dbReference>
<dbReference type="InterPro" id="IPR032471">
    <property type="entry name" value="AGRL2-4_GAIN_subdom_A"/>
</dbReference>
<keyword evidence="16 28" id="KW-1015">Disulfide bond</keyword>
<dbReference type="Pfam" id="PF02140">
    <property type="entry name" value="SUEL_Lectin"/>
    <property type="match status" value="1"/>
</dbReference>
<comment type="function">
    <text evidence="25">Orphan adhesion G-protein coupled receptor (aGPCR), which mediates synapse specificity. Ligand binding causes a conformation change that triggers signaling via guanine nucleotide-binding proteins (G proteins) and modulates the activity of downstream effectors, such as adenylate cyclase. Isoform 1 is specifically coupled to G(s) G proteins and mediates activation of adenylate cyclase activity. Following G-protein coupled receptor activation, undergoes liquid-liquid phase transition, associates with (1) cell adhesion molecules that are expressed at the surface of adjacent cells, as well as (2) PDZ-containing proteins, such as SHANK3 and DLG4, in the cytoplasm to direct synapse formation.</text>
</comment>
<dbReference type="Gene3D" id="2.60.220.50">
    <property type="match status" value="1"/>
</dbReference>
<evidence type="ECO:0000256" key="15">
    <source>
        <dbReference type="ARBA" id="ARBA00023136"/>
    </source>
</evidence>
<dbReference type="PROSITE" id="PS50221">
    <property type="entry name" value="GAIN_B"/>
    <property type="match status" value="1"/>
</dbReference>
<name>A0A8C7UEA7_ONCMY</name>
<evidence type="ECO:0000256" key="20">
    <source>
        <dbReference type="ARBA" id="ARBA00023257"/>
    </source>
</evidence>
<evidence type="ECO:0000256" key="24">
    <source>
        <dbReference type="ARBA" id="ARBA00082929"/>
    </source>
</evidence>
<comment type="similarity">
    <text evidence="3">Belongs to the G-protein coupled receptor 2 family. LN-TM7 subfamily.</text>
</comment>
<dbReference type="PRINTS" id="PR01444">
    <property type="entry name" value="LATROPHILIN"/>
</dbReference>
<dbReference type="Pfam" id="PF16489">
    <property type="entry name" value="GAIN"/>
    <property type="match status" value="1"/>
</dbReference>
<dbReference type="GO" id="GO:0070161">
    <property type="term" value="C:anchoring junction"/>
    <property type="evidence" value="ECO:0007669"/>
    <property type="project" value="UniProtKB-SubCell"/>
</dbReference>
<evidence type="ECO:0000313" key="37">
    <source>
        <dbReference type="Ensembl" id="ENSOMYP00000096218.2"/>
    </source>
</evidence>
<evidence type="ECO:0000256" key="6">
    <source>
        <dbReference type="ARBA" id="ARBA00022692"/>
    </source>
</evidence>
<reference evidence="37" key="1">
    <citation type="submission" date="2020-07" db="EMBL/GenBank/DDBJ databases">
        <title>A long reads based de novo assembly of the rainbow trout Arlee double haploid line genome.</title>
        <authorList>
            <person name="Gao G."/>
            <person name="Palti Y."/>
        </authorList>
    </citation>
    <scope>NUCLEOTIDE SEQUENCE [LARGE SCALE GENOMIC DNA]</scope>
</reference>
<feature type="region of interest" description="Disordered" evidence="29">
    <location>
        <begin position="1125"/>
        <end position="1152"/>
    </location>
</feature>
<evidence type="ECO:0000256" key="9">
    <source>
        <dbReference type="ARBA" id="ARBA00022734"/>
    </source>
</evidence>
<evidence type="ECO:0000259" key="33">
    <source>
        <dbReference type="PROSITE" id="PS50227"/>
    </source>
</evidence>
<evidence type="ECO:0000256" key="5">
    <source>
        <dbReference type="ARBA" id="ARBA00022553"/>
    </source>
</evidence>
<evidence type="ECO:0000256" key="8">
    <source>
        <dbReference type="ARBA" id="ARBA00022729"/>
    </source>
</evidence>
<dbReference type="InterPro" id="IPR001879">
    <property type="entry name" value="GPCR_2_extracellular_dom"/>
</dbReference>
<dbReference type="SMART" id="SM00303">
    <property type="entry name" value="GPS"/>
    <property type="match status" value="1"/>
</dbReference>
<dbReference type="InterPro" id="IPR003112">
    <property type="entry name" value="Olfac-like_dom"/>
</dbReference>
<dbReference type="PANTHER" id="PTHR12011">
    <property type="entry name" value="ADHESION G-PROTEIN COUPLED RECEPTOR"/>
    <property type="match status" value="1"/>
</dbReference>
<dbReference type="FunFam" id="1.20.1070.10:FF:000011">
    <property type="entry name" value="Adhesion G protein-coupled receptor L2"/>
    <property type="match status" value="1"/>
</dbReference>
<dbReference type="GO" id="GO:0007189">
    <property type="term" value="P:adenylate cyclase-activating G protein-coupled receptor signaling pathway"/>
    <property type="evidence" value="ECO:0007669"/>
    <property type="project" value="TreeGrafter"/>
</dbReference>
<feature type="domain" description="Olfactomedin-like" evidence="36">
    <location>
        <begin position="129"/>
        <end position="388"/>
    </location>
</feature>
<reference evidence="37" key="3">
    <citation type="submission" date="2025-09" db="UniProtKB">
        <authorList>
            <consortium name="Ensembl"/>
        </authorList>
    </citation>
    <scope>IDENTIFICATION</scope>
</reference>
<evidence type="ECO:0000256" key="2">
    <source>
        <dbReference type="ARBA" id="ARBA00004489"/>
    </source>
</evidence>
<dbReference type="InterPro" id="IPR057244">
    <property type="entry name" value="GAIN_B"/>
</dbReference>
<dbReference type="Gene3D" id="1.20.1070.10">
    <property type="entry name" value="Rhodopsin 7-helix transmembrane proteins"/>
    <property type="match status" value="1"/>
</dbReference>
<dbReference type="Gene3D" id="2.60.120.740">
    <property type="match status" value="1"/>
</dbReference>
<dbReference type="PROSITE" id="PS00650">
    <property type="entry name" value="G_PROTEIN_RECEP_F2_2"/>
    <property type="match status" value="1"/>
</dbReference>
<dbReference type="GeneTree" id="ENSGT00940000155527"/>
<dbReference type="GO" id="GO:0030246">
    <property type="term" value="F:carbohydrate binding"/>
    <property type="evidence" value="ECO:0007669"/>
    <property type="project" value="UniProtKB-KW"/>
</dbReference>
<evidence type="ECO:0000256" key="1">
    <source>
        <dbReference type="ARBA" id="ARBA00004282"/>
    </source>
</evidence>
<dbReference type="GO" id="GO:0030424">
    <property type="term" value="C:axon"/>
    <property type="evidence" value="ECO:0007669"/>
    <property type="project" value="UniProtKB-SubCell"/>
</dbReference>
<evidence type="ECO:0000256" key="17">
    <source>
        <dbReference type="ARBA" id="ARBA00023170"/>
    </source>
</evidence>
<dbReference type="PROSITE" id="PS50228">
    <property type="entry name" value="SUEL_LECTIN"/>
    <property type="match status" value="1"/>
</dbReference>
<keyword evidence="18" id="KW-0325">Glycoprotein</keyword>
<feature type="disulfide bond" evidence="28">
    <location>
        <begin position="130"/>
        <end position="312"/>
    </location>
</feature>
<feature type="domain" description="GAIN-B" evidence="32">
    <location>
        <begin position="669"/>
        <end position="847"/>
    </location>
</feature>
<dbReference type="GO" id="GO:0160221">
    <property type="term" value="P:Rho-activating G protein-coupled receptor signaling pathway"/>
    <property type="evidence" value="ECO:0007669"/>
    <property type="project" value="UniProtKB-ARBA"/>
</dbReference>
<evidence type="ECO:0000256" key="27">
    <source>
        <dbReference type="ARBA" id="ARBA00093538"/>
    </source>
</evidence>
<keyword evidence="12 30" id="KW-1133">Transmembrane helix</keyword>
<evidence type="ECO:0000256" key="31">
    <source>
        <dbReference type="SAM" id="SignalP"/>
    </source>
</evidence>
<evidence type="ECO:0000256" key="14">
    <source>
        <dbReference type="ARBA" id="ARBA00023040"/>
    </source>
</evidence>
<feature type="transmembrane region" description="Helical" evidence="30">
    <location>
        <begin position="1083"/>
        <end position="1106"/>
    </location>
</feature>
<feature type="region of interest" description="Disordered" evidence="29">
    <location>
        <begin position="1377"/>
        <end position="1457"/>
    </location>
</feature>
<feature type="signal peptide" evidence="31">
    <location>
        <begin position="1"/>
        <end position="21"/>
    </location>
</feature>
<dbReference type="GO" id="GO:0004930">
    <property type="term" value="F:G protein-coupled receptor activity"/>
    <property type="evidence" value="ECO:0007669"/>
    <property type="project" value="UniProtKB-KW"/>
</dbReference>
<dbReference type="Gene3D" id="1.25.40.610">
    <property type="match status" value="1"/>
</dbReference>
<keyword evidence="9" id="KW-0430">Lectin</keyword>
<comment type="subunit">
    <text evidence="27">Heterodimer of 2 chains generated by proteolytic processing; the large extracellular N-terminal fragment and the membrane-bound C-terminal fragment predominantly remain associated and non-covalently linked. Interacts (via olfactomedin-like domain) with FLRT1 (via extracellular domain). Interacts (via olfactomedin-like domain) with FLRT2 (via extracellular domain). Interacts (via olfactomedin-like domain) with FLRT3 (via extracellular domain); the interaction is direct. Interacts (via extracellular domain) with TENM1. Interacts (via extracellular domain) with TENM2. Interacts (via extracellular domain) with TENM3. Identified in a complex with FLRT3 and UNC5B; does not interact with UNC5B by itself. Identified in a complex with FLRT3 and UNC5D; does not interact with UNC5D by itself.</text>
</comment>
<dbReference type="InterPro" id="IPR043159">
    <property type="entry name" value="Lectin_gal-bd_sf"/>
</dbReference>
<dbReference type="GO" id="GO:0007166">
    <property type="term" value="P:cell surface receptor signaling pathway"/>
    <property type="evidence" value="ECO:0007669"/>
    <property type="project" value="InterPro"/>
</dbReference>
<evidence type="ECO:0000259" key="32">
    <source>
        <dbReference type="PROSITE" id="PS50221"/>
    </source>
</evidence>
<evidence type="ECO:0000256" key="28">
    <source>
        <dbReference type="PROSITE-ProRule" id="PRU00446"/>
    </source>
</evidence>
<keyword evidence="20" id="KW-0628">Postsynaptic cell membrane</keyword>
<feature type="compositionally biased region" description="Low complexity" evidence="29">
    <location>
        <begin position="1125"/>
        <end position="1140"/>
    </location>
</feature>
<evidence type="ECO:0000259" key="34">
    <source>
        <dbReference type="PROSITE" id="PS50228"/>
    </source>
</evidence>
<dbReference type="InterPro" id="IPR036445">
    <property type="entry name" value="GPCR_2_extracell_dom_sf"/>
</dbReference>
<feature type="transmembrane region" description="Helical" evidence="30">
    <location>
        <begin position="859"/>
        <end position="882"/>
    </location>
</feature>
<dbReference type="Proteomes" id="UP000694395">
    <property type="component" value="Chromosome 21"/>
</dbReference>
<dbReference type="PROSITE" id="PS50227">
    <property type="entry name" value="G_PROTEIN_RECEP_F2_3"/>
    <property type="match status" value="1"/>
</dbReference>
<dbReference type="InterPro" id="IPR000832">
    <property type="entry name" value="GPCR_2_secretin-like"/>
</dbReference>
<feature type="compositionally biased region" description="Polar residues" evidence="29">
    <location>
        <begin position="460"/>
        <end position="470"/>
    </location>
</feature>
<dbReference type="PROSITE" id="PS51132">
    <property type="entry name" value="OLF"/>
    <property type="match status" value="1"/>
</dbReference>
<dbReference type="InterPro" id="IPR046338">
    <property type="entry name" value="GAIN_dom_sf"/>
</dbReference>
<dbReference type="PROSITE" id="PS50261">
    <property type="entry name" value="G_PROTEIN_RECEP_F2_4"/>
    <property type="match status" value="1"/>
</dbReference>
<dbReference type="Pfam" id="PF02793">
    <property type="entry name" value="HRM"/>
    <property type="match status" value="1"/>
</dbReference>
<evidence type="ECO:0000256" key="25">
    <source>
        <dbReference type="ARBA" id="ARBA00093322"/>
    </source>
</evidence>
<protein>
    <recommendedName>
        <fullName evidence="23">Adhesion G protein-coupled receptor L3</fullName>
    </recommendedName>
    <alternativeName>
        <fullName evidence="24">Latrophilin-3</fullName>
    </alternativeName>
</protein>
<dbReference type="Gene3D" id="4.10.1240.10">
    <property type="entry name" value="GPCR, family 2, extracellular hormone receptor domain"/>
    <property type="match status" value="1"/>
</dbReference>
<dbReference type="InterPro" id="IPR000203">
    <property type="entry name" value="GPS"/>
</dbReference>
<dbReference type="FunFam" id="2.60.120.740:FF:000001">
    <property type="entry name" value="Adhesion G protein-coupled receptor L2"/>
    <property type="match status" value="1"/>
</dbReference>
<keyword evidence="15 30" id="KW-0472">Membrane</keyword>
<evidence type="ECO:0000256" key="13">
    <source>
        <dbReference type="ARBA" id="ARBA00023018"/>
    </source>
</evidence>
<feature type="domain" description="G-protein coupled receptors family 2 profile 1" evidence="33">
    <location>
        <begin position="478"/>
        <end position="535"/>
    </location>
</feature>
<keyword evidence="13" id="KW-0770">Synapse</keyword>
<evidence type="ECO:0000256" key="11">
    <source>
        <dbReference type="ARBA" id="ARBA00022949"/>
    </source>
</evidence>
<evidence type="ECO:0000256" key="4">
    <source>
        <dbReference type="ARBA" id="ARBA00022475"/>
    </source>
</evidence>
<evidence type="ECO:0000256" key="23">
    <source>
        <dbReference type="ARBA" id="ARBA00070289"/>
    </source>
</evidence>
<keyword evidence="8 31" id="KW-0732">Signal</keyword>
<proteinExistence type="inferred from homology"/>
<keyword evidence="17" id="KW-0675">Receptor</keyword>
<dbReference type="Pfam" id="PF02191">
    <property type="entry name" value="OLF"/>
    <property type="match status" value="1"/>
</dbReference>
<comment type="subcellular location">
    <subcellularLocation>
        <location evidence="1">Cell junction</location>
    </subcellularLocation>
    <subcellularLocation>
        <location evidence="2">Cell projection</location>
        <location evidence="2">Axon</location>
    </subcellularLocation>
    <subcellularLocation>
        <location evidence="22">Postsynaptic cell membrane</location>
        <topology evidence="22">Multi-pass membrane protein</topology>
    </subcellularLocation>
</comment>
<dbReference type="InterPro" id="IPR003334">
    <property type="entry name" value="GPCR_2_latrophilin_rcpt_C"/>
</dbReference>
<feature type="domain" description="SUEL-type lectin" evidence="34">
    <location>
        <begin position="35"/>
        <end position="124"/>
    </location>
</feature>
<dbReference type="InterPro" id="IPR000922">
    <property type="entry name" value="Lectin_gal-bd_dom"/>
</dbReference>
<evidence type="ECO:0000256" key="30">
    <source>
        <dbReference type="SAM" id="Phobius"/>
    </source>
</evidence>
<feature type="domain" description="G-protein coupled receptors family 2 profile 2" evidence="35">
    <location>
        <begin position="857"/>
        <end position="1107"/>
    </location>
</feature>
<evidence type="ECO:0000256" key="3">
    <source>
        <dbReference type="ARBA" id="ARBA00010933"/>
    </source>
</evidence>
<feature type="transmembrane region" description="Helical" evidence="30">
    <location>
        <begin position="1055"/>
        <end position="1077"/>
    </location>
</feature>
<organism evidence="37 38">
    <name type="scientific">Oncorhynchus mykiss</name>
    <name type="common">Rainbow trout</name>
    <name type="synonym">Salmo gairdneri</name>
    <dbReference type="NCBI Taxonomy" id="8022"/>
    <lineage>
        <taxon>Eukaryota</taxon>
        <taxon>Metazoa</taxon>
        <taxon>Chordata</taxon>
        <taxon>Craniata</taxon>
        <taxon>Vertebrata</taxon>
        <taxon>Euteleostomi</taxon>
        <taxon>Actinopterygii</taxon>
        <taxon>Neopterygii</taxon>
        <taxon>Teleostei</taxon>
        <taxon>Protacanthopterygii</taxon>
        <taxon>Salmoniformes</taxon>
        <taxon>Salmonidae</taxon>
        <taxon>Salmoninae</taxon>
        <taxon>Oncorhynchus</taxon>
    </lineage>
</organism>
<dbReference type="Pfam" id="PF00002">
    <property type="entry name" value="7tm_2"/>
    <property type="match status" value="1"/>
</dbReference>
<keyword evidence="7" id="KW-0479">Metal-binding</keyword>
<evidence type="ECO:0000256" key="21">
    <source>
        <dbReference type="ARBA" id="ARBA00023273"/>
    </source>
</evidence>
<evidence type="ECO:0000256" key="18">
    <source>
        <dbReference type="ARBA" id="ARBA00023180"/>
    </source>
</evidence>
<evidence type="ECO:0000259" key="35">
    <source>
        <dbReference type="PROSITE" id="PS50261"/>
    </source>
</evidence>
<dbReference type="PRINTS" id="PR00249">
    <property type="entry name" value="GPCRSECRETIN"/>
</dbReference>
<keyword evidence="38" id="KW-1185">Reference proteome</keyword>
<dbReference type="SMART" id="SM00284">
    <property type="entry name" value="OLF"/>
    <property type="match status" value="1"/>
</dbReference>
<keyword evidence="11" id="KW-0965">Cell junction</keyword>
<evidence type="ECO:0000256" key="29">
    <source>
        <dbReference type="SAM" id="MobiDB-lite"/>
    </source>
</evidence>